<dbReference type="SUPFAM" id="SSF88946">
    <property type="entry name" value="Sigma2 domain of RNA polymerase sigma factors"/>
    <property type="match status" value="1"/>
</dbReference>
<evidence type="ECO:0000256" key="3">
    <source>
        <dbReference type="ARBA" id="ARBA00023082"/>
    </source>
</evidence>
<dbReference type="GO" id="GO:0006352">
    <property type="term" value="P:DNA-templated transcription initiation"/>
    <property type="evidence" value="ECO:0007669"/>
    <property type="project" value="InterPro"/>
</dbReference>
<organism evidence="7 8">
    <name type="scientific">Luteibacter anthropi</name>
    <dbReference type="NCBI Taxonomy" id="564369"/>
    <lineage>
        <taxon>Bacteria</taxon>
        <taxon>Pseudomonadati</taxon>
        <taxon>Pseudomonadota</taxon>
        <taxon>Gammaproteobacteria</taxon>
        <taxon>Lysobacterales</taxon>
        <taxon>Rhodanobacteraceae</taxon>
        <taxon>Luteibacter</taxon>
    </lineage>
</organism>
<evidence type="ECO:0000313" key="7">
    <source>
        <dbReference type="EMBL" id="NII05436.1"/>
    </source>
</evidence>
<dbReference type="SUPFAM" id="SSF88659">
    <property type="entry name" value="Sigma3 and sigma4 domains of RNA polymerase sigma factors"/>
    <property type="match status" value="1"/>
</dbReference>
<evidence type="ECO:0000256" key="4">
    <source>
        <dbReference type="ARBA" id="ARBA00023163"/>
    </source>
</evidence>
<evidence type="ECO:0000256" key="2">
    <source>
        <dbReference type="ARBA" id="ARBA00023015"/>
    </source>
</evidence>
<feature type="domain" description="RNA polymerase sigma-70 region 2" evidence="5">
    <location>
        <begin position="29"/>
        <end position="89"/>
    </location>
</feature>
<comment type="caution">
    <text evidence="7">The sequence shown here is derived from an EMBL/GenBank/DDBJ whole genome shotgun (WGS) entry which is preliminary data.</text>
</comment>
<accession>A0A7X5ZH81</accession>
<sequence length="184" mass="20578">MTPLSFVPAMSHLPTSPHRSPLVDALQTHYHSLLVAAARVLRSRDCAADVVQDAYLKVVAMGDTGSVANPLAFLHRMTRNLSIDLLREREVRERHVDSGQLPEQVADASPGGERRVMGQQRLALLASIVDELPPRCREVFLLRKVDLLHPDDIAGHLGISRNMVEKHLRKALVHCQARLEELER</sequence>
<evidence type="ECO:0000313" key="8">
    <source>
        <dbReference type="Proteomes" id="UP000490980"/>
    </source>
</evidence>
<reference evidence="7 8" key="1">
    <citation type="submission" date="2020-03" db="EMBL/GenBank/DDBJ databases">
        <authorList>
            <person name="Lai Q."/>
        </authorList>
    </citation>
    <scope>NUCLEOTIDE SEQUENCE [LARGE SCALE GENOMIC DNA]</scope>
    <source>
        <strain evidence="7 8">CCUG 25036</strain>
    </source>
</reference>
<proteinExistence type="inferred from homology"/>
<dbReference type="InterPro" id="IPR036388">
    <property type="entry name" value="WH-like_DNA-bd_sf"/>
</dbReference>
<keyword evidence="3" id="KW-0731">Sigma factor</keyword>
<dbReference type="Gene3D" id="1.10.10.10">
    <property type="entry name" value="Winged helix-like DNA-binding domain superfamily/Winged helix DNA-binding domain"/>
    <property type="match status" value="1"/>
</dbReference>
<dbReference type="Pfam" id="PF04542">
    <property type="entry name" value="Sigma70_r2"/>
    <property type="match status" value="1"/>
</dbReference>
<keyword evidence="8" id="KW-1185">Reference proteome</keyword>
<dbReference type="RefSeq" id="WP_166946546.1">
    <property type="nucleotide sequence ID" value="NZ_CP077072.1"/>
</dbReference>
<dbReference type="Proteomes" id="UP000490980">
    <property type="component" value="Unassembled WGS sequence"/>
</dbReference>
<comment type="similarity">
    <text evidence="1">Belongs to the sigma-70 factor family. ECF subfamily.</text>
</comment>
<dbReference type="InterPro" id="IPR013325">
    <property type="entry name" value="RNA_pol_sigma_r2"/>
</dbReference>
<dbReference type="NCBIfam" id="TIGR02937">
    <property type="entry name" value="sigma70-ECF"/>
    <property type="match status" value="1"/>
</dbReference>
<dbReference type="InterPro" id="IPR007627">
    <property type="entry name" value="RNA_pol_sigma70_r2"/>
</dbReference>
<dbReference type="EMBL" id="JAARLZ010000002">
    <property type="protein sequence ID" value="NII05436.1"/>
    <property type="molecule type" value="Genomic_DNA"/>
</dbReference>
<dbReference type="Pfam" id="PF08281">
    <property type="entry name" value="Sigma70_r4_2"/>
    <property type="match status" value="1"/>
</dbReference>
<evidence type="ECO:0000259" key="5">
    <source>
        <dbReference type="Pfam" id="PF04542"/>
    </source>
</evidence>
<name>A0A7X5ZH81_9GAMM</name>
<dbReference type="GO" id="GO:0003677">
    <property type="term" value="F:DNA binding"/>
    <property type="evidence" value="ECO:0007669"/>
    <property type="project" value="InterPro"/>
</dbReference>
<gene>
    <name evidence="7" type="ORF">HBF25_03410</name>
</gene>
<keyword evidence="4" id="KW-0804">Transcription</keyword>
<dbReference type="GO" id="GO:0016987">
    <property type="term" value="F:sigma factor activity"/>
    <property type="evidence" value="ECO:0007669"/>
    <property type="project" value="UniProtKB-KW"/>
</dbReference>
<evidence type="ECO:0000256" key="1">
    <source>
        <dbReference type="ARBA" id="ARBA00010641"/>
    </source>
</evidence>
<dbReference type="InterPro" id="IPR014284">
    <property type="entry name" value="RNA_pol_sigma-70_dom"/>
</dbReference>
<dbReference type="InterPro" id="IPR013324">
    <property type="entry name" value="RNA_pol_sigma_r3/r4-like"/>
</dbReference>
<dbReference type="PANTHER" id="PTHR43133">
    <property type="entry name" value="RNA POLYMERASE ECF-TYPE SIGMA FACTO"/>
    <property type="match status" value="1"/>
</dbReference>
<feature type="domain" description="RNA polymerase sigma factor 70 region 4 type 2" evidence="6">
    <location>
        <begin position="124"/>
        <end position="175"/>
    </location>
</feature>
<dbReference type="Gene3D" id="1.10.1740.10">
    <property type="match status" value="1"/>
</dbReference>
<protein>
    <submittedName>
        <fullName evidence="7">Sigma-70 family RNA polymerase sigma factor</fullName>
    </submittedName>
</protein>
<dbReference type="PANTHER" id="PTHR43133:SF63">
    <property type="entry name" value="RNA POLYMERASE SIGMA FACTOR FECI-RELATED"/>
    <property type="match status" value="1"/>
</dbReference>
<dbReference type="InterPro" id="IPR013249">
    <property type="entry name" value="RNA_pol_sigma70_r4_t2"/>
</dbReference>
<dbReference type="AlphaFoldDB" id="A0A7X5ZH81"/>
<dbReference type="InterPro" id="IPR039425">
    <property type="entry name" value="RNA_pol_sigma-70-like"/>
</dbReference>
<evidence type="ECO:0000259" key="6">
    <source>
        <dbReference type="Pfam" id="PF08281"/>
    </source>
</evidence>
<keyword evidence="2" id="KW-0805">Transcription regulation</keyword>